<evidence type="ECO:0000313" key="4">
    <source>
        <dbReference type="EMBL" id="MFB9098610.1"/>
    </source>
</evidence>
<sequence length="150" mass="17404">MIKIVKTNSKNVDFIELVRQLDIYLAEKDGEEHSFYDQFNKIDSINNVIVLYDNDSAVACGAIKKYDDDTMEVKRMFTKLEARGKGFAGIIIDELEKWAFELSYNKCILETGVRQKEAIQFYNKSNYKVIPNYGQYIGVENSICFQKELI</sequence>
<dbReference type="Pfam" id="PF00583">
    <property type="entry name" value="Acetyltransf_1"/>
    <property type="match status" value="1"/>
</dbReference>
<dbReference type="InterPro" id="IPR000182">
    <property type="entry name" value="GNAT_dom"/>
</dbReference>
<evidence type="ECO:0000259" key="3">
    <source>
        <dbReference type="PROSITE" id="PS51186"/>
    </source>
</evidence>
<dbReference type="PANTHER" id="PTHR43877:SF2">
    <property type="entry name" value="AMINOALKYLPHOSPHONATE N-ACETYLTRANSFERASE-RELATED"/>
    <property type="match status" value="1"/>
</dbReference>
<keyword evidence="5" id="KW-1185">Reference proteome</keyword>
<comment type="caution">
    <text evidence="4">The sequence shown here is derived from an EMBL/GenBank/DDBJ whole genome shotgun (WGS) entry which is preliminary data.</text>
</comment>
<name>A0ABV5GT93_9FLAO</name>
<protein>
    <submittedName>
        <fullName evidence="4">GNAT family N-acetyltransferase</fullName>
    </submittedName>
</protein>
<dbReference type="Proteomes" id="UP001589607">
    <property type="component" value="Unassembled WGS sequence"/>
</dbReference>
<keyword evidence="1" id="KW-0808">Transferase</keyword>
<accession>A0ABV5GT93</accession>
<evidence type="ECO:0000256" key="2">
    <source>
        <dbReference type="ARBA" id="ARBA00023315"/>
    </source>
</evidence>
<dbReference type="InterPro" id="IPR050832">
    <property type="entry name" value="Bact_Acetyltransf"/>
</dbReference>
<dbReference type="RefSeq" id="WP_236458745.1">
    <property type="nucleotide sequence ID" value="NZ_CBCSGE010000001.1"/>
</dbReference>
<organism evidence="4 5">
    <name type="scientific">Flavobacterium jumunjinense</name>
    <dbReference type="NCBI Taxonomy" id="998845"/>
    <lineage>
        <taxon>Bacteria</taxon>
        <taxon>Pseudomonadati</taxon>
        <taxon>Bacteroidota</taxon>
        <taxon>Flavobacteriia</taxon>
        <taxon>Flavobacteriales</taxon>
        <taxon>Flavobacteriaceae</taxon>
        <taxon>Flavobacterium</taxon>
    </lineage>
</organism>
<dbReference type="PANTHER" id="PTHR43877">
    <property type="entry name" value="AMINOALKYLPHOSPHONATE N-ACETYLTRANSFERASE-RELATED-RELATED"/>
    <property type="match status" value="1"/>
</dbReference>
<gene>
    <name evidence="4" type="ORF">ACFFVF_19050</name>
</gene>
<dbReference type="EMBL" id="JBHMEY010000094">
    <property type="protein sequence ID" value="MFB9098610.1"/>
    <property type="molecule type" value="Genomic_DNA"/>
</dbReference>
<evidence type="ECO:0000313" key="5">
    <source>
        <dbReference type="Proteomes" id="UP001589607"/>
    </source>
</evidence>
<proteinExistence type="predicted"/>
<dbReference type="InterPro" id="IPR016181">
    <property type="entry name" value="Acyl_CoA_acyltransferase"/>
</dbReference>
<feature type="domain" description="N-acetyltransferase" evidence="3">
    <location>
        <begin position="1"/>
        <end position="150"/>
    </location>
</feature>
<dbReference type="SUPFAM" id="SSF55729">
    <property type="entry name" value="Acyl-CoA N-acyltransferases (Nat)"/>
    <property type="match status" value="1"/>
</dbReference>
<dbReference type="PROSITE" id="PS51186">
    <property type="entry name" value="GNAT"/>
    <property type="match status" value="1"/>
</dbReference>
<dbReference type="CDD" id="cd04301">
    <property type="entry name" value="NAT_SF"/>
    <property type="match status" value="1"/>
</dbReference>
<keyword evidence="2" id="KW-0012">Acyltransferase</keyword>
<evidence type="ECO:0000256" key="1">
    <source>
        <dbReference type="ARBA" id="ARBA00022679"/>
    </source>
</evidence>
<dbReference type="Gene3D" id="3.40.630.30">
    <property type="match status" value="1"/>
</dbReference>
<reference evidence="4 5" key="1">
    <citation type="submission" date="2024-09" db="EMBL/GenBank/DDBJ databases">
        <authorList>
            <person name="Sun Q."/>
            <person name="Mori K."/>
        </authorList>
    </citation>
    <scope>NUCLEOTIDE SEQUENCE [LARGE SCALE GENOMIC DNA]</scope>
    <source>
        <strain evidence="4 5">CECT 7955</strain>
    </source>
</reference>